<evidence type="ECO:0000256" key="2">
    <source>
        <dbReference type="ARBA" id="ARBA00007395"/>
    </source>
</evidence>
<evidence type="ECO:0000256" key="9">
    <source>
        <dbReference type="ARBA" id="ARBA00022989"/>
    </source>
</evidence>
<dbReference type="PATRIC" id="fig|1348973.3.peg.1105"/>
<keyword evidence="5" id="KW-0349">Heme</keyword>
<evidence type="ECO:0000313" key="14">
    <source>
        <dbReference type="Proteomes" id="UP000027936"/>
    </source>
</evidence>
<keyword evidence="6" id="KW-0812">Transmembrane</keyword>
<dbReference type="InterPro" id="IPR038266">
    <property type="entry name" value="NapC/NirT_cytc_sf"/>
</dbReference>
<keyword evidence="7" id="KW-0479">Metal-binding</keyword>
<dbReference type="GO" id="GO:0005886">
    <property type="term" value="C:plasma membrane"/>
    <property type="evidence" value="ECO:0007669"/>
    <property type="project" value="UniProtKB-SubCell"/>
</dbReference>
<evidence type="ECO:0000256" key="1">
    <source>
        <dbReference type="ARBA" id="ARBA00004236"/>
    </source>
</evidence>
<dbReference type="Pfam" id="PF03264">
    <property type="entry name" value="Cytochrom_NNT"/>
    <property type="match status" value="1"/>
</dbReference>
<keyword evidence="8" id="KW-0249">Electron transport</keyword>
<dbReference type="SUPFAM" id="SSF48695">
    <property type="entry name" value="Multiheme cytochromes"/>
    <property type="match status" value="1"/>
</dbReference>
<keyword evidence="3" id="KW-0813">Transport</keyword>
<evidence type="ECO:0000256" key="10">
    <source>
        <dbReference type="ARBA" id="ARBA00023004"/>
    </source>
</evidence>
<dbReference type="InterPro" id="IPR051174">
    <property type="entry name" value="Cytochrome_c-type_ET"/>
</dbReference>
<dbReference type="Gene3D" id="1.10.3820.10">
    <property type="entry name" value="Di-heme elbow motif domain"/>
    <property type="match status" value="1"/>
</dbReference>
<dbReference type="InterPro" id="IPR005126">
    <property type="entry name" value="NapC/NirT_cyt_c_N"/>
</dbReference>
<dbReference type="CDD" id="cd08168">
    <property type="entry name" value="Cytochrom_C3"/>
    <property type="match status" value="1"/>
</dbReference>
<protein>
    <submittedName>
        <fullName evidence="13">Respiratory nitrite reductase specific menaquinol--cytochrome-c reductase (NrfH)</fullName>
    </submittedName>
</protein>
<keyword evidence="9" id="KW-1133">Transmembrane helix</keyword>
<dbReference type="Proteomes" id="UP000027936">
    <property type="component" value="Unassembled WGS sequence"/>
</dbReference>
<name>A0A072P1K2_SCHAZ</name>
<dbReference type="OrthoDB" id="9782159at2"/>
<evidence type="ECO:0000256" key="7">
    <source>
        <dbReference type="ARBA" id="ARBA00022723"/>
    </source>
</evidence>
<evidence type="ECO:0000256" key="6">
    <source>
        <dbReference type="ARBA" id="ARBA00022692"/>
    </source>
</evidence>
<accession>A0A072P1K2</accession>
<evidence type="ECO:0000256" key="5">
    <source>
        <dbReference type="ARBA" id="ARBA00022617"/>
    </source>
</evidence>
<comment type="caution">
    <text evidence="13">The sequence shown here is derived from an EMBL/GenBank/DDBJ whole genome shotgun (WGS) entry which is preliminary data.</text>
</comment>
<keyword evidence="4" id="KW-1003">Cell membrane</keyword>
<dbReference type="GO" id="GO:0009061">
    <property type="term" value="P:anaerobic respiration"/>
    <property type="evidence" value="ECO:0007669"/>
    <property type="project" value="TreeGrafter"/>
</dbReference>
<dbReference type="GeneID" id="89468379"/>
<evidence type="ECO:0000256" key="4">
    <source>
        <dbReference type="ARBA" id="ARBA00022475"/>
    </source>
</evidence>
<dbReference type="PANTHER" id="PTHR30333:SF1">
    <property type="entry name" value="CYTOCHROME C-TYPE PROTEIN NAPC"/>
    <property type="match status" value="1"/>
</dbReference>
<dbReference type="AlphaFoldDB" id="A0A072P1K2"/>
<dbReference type="GO" id="GO:0009055">
    <property type="term" value="F:electron transfer activity"/>
    <property type="evidence" value="ECO:0007669"/>
    <property type="project" value="TreeGrafter"/>
</dbReference>
<reference evidence="13 14" key="1">
    <citation type="submission" date="2014-04" db="EMBL/GenBank/DDBJ databases">
        <title>Draft genome sequence of Bacillus azotoformans MEV2011, a (co-) denitrifying strain unable to grow in the presence of oxygen.</title>
        <authorList>
            <person name="Nielsen M."/>
            <person name="Schreiber L."/>
            <person name="Finster K."/>
            <person name="Schramm A."/>
        </authorList>
    </citation>
    <scope>NUCLEOTIDE SEQUENCE [LARGE SCALE GENOMIC DNA]</scope>
    <source>
        <strain evidence="13 14">MEV2011</strain>
    </source>
</reference>
<sequence length="171" mass="19198">MLEKIKAIDKKLWVFIGLFIGIVFAAASAQALHYTDSADFCATCHPMETAYSSFNDSVHADLTCNQCHAPTDSIVSKYMFKAKAGAHDFYMNTFNVDEIPDVIHAKQATTDVVQENCISCHENTIKTVKHDAKENCIDCHRQVPHGKKNKYKNDEFFKPGEYDISGREDGV</sequence>
<proteinExistence type="inferred from homology"/>
<dbReference type="RefSeq" id="WP_003329814.1">
    <property type="nucleotide sequence ID" value="NZ_JJRY01000003.1"/>
</dbReference>
<comment type="similarity">
    <text evidence="2">Belongs to the NapC/NirT/NrfH family.</text>
</comment>
<dbReference type="EMBL" id="JJRY01000003">
    <property type="protein sequence ID" value="KEF39370.1"/>
    <property type="molecule type" value="Genomic_DNA"/>
</dbReference>
<keyword evidence="11" id="KW-0472">Membrane</keyword>
<dbReference type="PANTHER" id="PTHR30333">
    <property type="entry name" value="CYTOCHROME C-TYPE PROTEIN"/>
    <property type="match status" value="1"/>
</dbReference>
<evidence type="ECO:0000256" key="3">
    <source>
        <dbReference type="ARBA" id="ARBA00022448"/>
    </source>
</evidence>
<evidence type="ECO:0000256" key="8">
    <source>
        <dbReference type="ARBA" id="ARBA00022982"/>
    </source>
</evidence>
<feature type="domain" description="NapC/NirT cytochrome c N-terminal" evidence="12">
    <location>
        <begin position="12"/>
        <end position="146"/>
    </location>
</feature>
<dbReference type="InterPro" id="IPR036280">
    <property type="entry name" value="Multihaem_cyt_sf"/>
</dbReference>
<evidence type="ECO:0000256" key="11">
    <source>
        <dbReference type="ARBA" id="ARBA00023136"/>
    </source>
</evidence>
<dbReference type="GO" id="GO:0046872">
    <property type="term" value="F:metal ion binding"/>
    <property type="evidence" value="ECO:0007669"/>
    <property type="project" value="UniProtKB-KW"/>
</dbReference>
<gene>
    <name evidence="13" type="ORF">M670_01133</name>
</gene>
<evidence type="ECO:0000259" key="12">
    <source>
        <dbReference type="Pfam" id="PF03264"/>
    </source>
</evidence>
<organism evidence="13 14">
    <name type="scientific">Schinkia azotoformans MEV2011</name>
    <dbReference type="NCBI Taxonomy" id="1348973"/>
    <lineage>
        <taxon>Bacteria</taxon>
        <taxon>Bacillati</taxon>
        <taxon>Bacillota</taxon>
        <taxon>Bacilli</taxon>
        <taxon>Bacillales</taxon>
        <taxon>Bacillaceae</taxon>
        <taxon>Calidifontibacillus/Schinkia group</taxon>
        <taxon>Schinkia</taxon>
    </lineage>
</organism>
<keyword evidence="10" id="KW-0408">Iron</keyword>
<comment type="subcellular location">
    <subcellularLocation>
        <location evidence="1">Cell membrane</location>
    </subcellularLocation>
</comment>
<evidence type="ECO:0000313" key="13">
    <source>
        <dbReference type="EMBL" id="KEF39370.1"/>
    </source>
</evidence>